<protein>
    <submittedName>
        <fullName evidence="3">Uncharacterized protein</fullName>
    </submittedName>
</protein>
<keyword evidence="1" id="KW-0175">Coiled coil</keyword>
<dbReference type="OrthoDB" id="6471154at2759"/>
<sequence length="176" mass="20268">MKTEMKAGLEDKMEAGQEKMKVGQEEINVRQEEMKVGQEEIYVRQEEMKVRQEEMKVRQEEMNAGLEKNMEAGKERMEKVQEEMKDLIRAGKEEVRAHVAGQVVGIKDHVDGCLDRMEEEVQGVKGNWRINHLGKKSLHKVLQQNDAGLFVTPYILRTVFYTVGGRVMMEDSVDGN</sequence>
<feature type="region of interest" description="Disordered" evidence="2">
    <location>
        <begin position="1"/>
        <end position="21"/>
    </location>
</feature>
<reference evidence="3 5" key="1">
    <citation type="journal article" date="2019" name="Sci. Rep.">
        <title>Orb-weaving spider Araneus ventricosus genome elucidates the spidroin gene catalogue.</title>
        <authorList>
            <person name="Kono N."/>
            <person name="Nakamura H."/>
            <person name="Ohtoshi R."/>
            <person name="Moran D.A.P."/>
            <person name="Shinohara A."/>
            <person name="Yoshida Y."/>
            <person name="Fujiwara M."/>
            <person name="Mori M."/>
            <person name="Tomita M."/>
            <person name="Arakawa K."/>
        </authorList>
    </citation>
    <scope>NUCLEOTIDE SEQUENCE [LARGE SCALE GENOMIC DNA]</scope>
</reference>
<dbReference type="EMBL" id="BGPR01057476">
    <property type="protein sequence ID" value="GBO33788.1"/>
    <property type="molecule type" value="Genomic_DNA"/>
</dbReference>
<evidence type="ECO:0000313" key="3">
    <source>
        <dbReference type="EMBL" id="GBO33786.1"/>
    </source>
</evidence>
<proteinExistence type="predicted"/>
<evidence type="ECO:0000313" key="4">
    <source>
        <dbReference type="EMBL" id="GBO33788.1"/>
    </source>
</evidence>
<dbReference type="AlphaFoldDB" id="A0A4Y2WBC6"/>
<comment type="caution">
    <text evidence="3">The sequence shown here is derived from an EMBL/GenBank/DDBJ whole genome shotgun (WGS) entry which is preliminary data.</text>
</comment>
<evidence type="ECO:0000256" key="2">
    <source>
        <dbReference type="SAM" id="MobiDB-lite"/>
    </source>
</evidence>
<evidence type="ECO:0000313" key="5">
    <source>
        <dbReference type="Proteomes" id="UP000499080"/>
    </source>
</evidence>
<dbReference type="Proteomes" id="UP000499080">
    <property type="component" value="Unassembled WGS sequence"/>
</dbReference>
<name>A0A4Y2WBC6_ARAVE</name>
<keyword evidence="5" id="KW-1185">Reference proteome</keyword>
<gene>
    <name evidence="3" type="ORF">AVEN_243240_1</name>
    <name evidence="4" type="ORF">AVEN_262043_1</name>
</gene>
<feature type="coiled-coil region" evidence="1">
    <location>
        <begin position="43"/>
        <end position="90"/>
    </location>
</feature>
<evidence type="ECO:0000256" key="1">
    <source>
        <dbReference type="SAM" id="Coils"/>
    </source>
</evidence>
<dbReference type="EMBL" id="BGPR01057474">
    <property type="protein sequence ID" value="GBO33786.1"/>
    <property type="molecule type" value="Genomic_DNA"/>
</dbReference>
<organism evidence="3 5">
    <name type="scientific">Araneus ventricosus</name>
    <name type="common">Orbweaver spider</name>
    <name type="synonym">Epeira ventricosa</name>
    <dbReference type="NCBI Taxonomy" id="182803"/>
    <lineage>
        <taxon>Eukaryota</taxon>
        <taxon>Metazoa</taxon>
        <taxon>Ecdysozoa</taxon>
        <taxon>Arthropoda</taxon>
        <taxon>Chelicerata</taxon>
        <taxon>Arachnida</taxon>
        <taxon>Araneae</taxon>
        <taxon>Araneomorphae</taxon>
        <taxon>Entelegynae</taxon>
        <taxon>Araneoidea</taxon>
        <taxon>Araneidae</taxon>
        <taxon>Araneus</taxon>
    </lineage>
</organism>
<accession>A0A4Y2WBC6</accession>